<evidence type="ECO:0000256" key="2">
    <source>
        <dbReference type="ARBA" id="ARBA00004696"/>
    </source>
</evidence>
<name>A0ABR7XF87_9BACT</name>
<proteinExistence type="inferred from homology"/>
<dbReference type="InterPro" id="IPR013798">
    <property type="entry name" value="Indole-3-glycerol_P_synth_dom"/>
</dbReference>
<feature type="domain" description="Indole-3-glycerol phosphate synthase" evidence="9">
    <location>
        <begin position="4"/>
        <end position="251"/>
    </location>
</feature>
<keyword evidence="11" id="KW-1185">Reference proteome</keyword>
<evidence type="ECO:0000256" key="1">
    <source>
        <dbReference type="ARBA" id="ARBA00001633"/>
    </source>
</evidence>
<organism evidence="10 11">
    <name type="scientific">Pontibacter aquaedesilientis</name>
    <dbReference type="NCBI Taxonomy" id="2766980"/>
    <lineage>
        <taxon>Bacteria</taxon>
        <taxon>Pseudomonadati</taxon>
        <taxon>Bacteroidota</taxon>
        <taxon>Cytophagia</taxon>
        <taxon>Cytophagales</taxon>
        <taxon>Hymenobacteraceae</taxon>
        <taxon>Pontibacter</taxon>
    </lineage>
</organism>
<comment type="pathway">
    <text evidence="2 8">Amino-acid biosynthesis; L-tryptophan biosynthesis; L-tryptophan from chorismate: step 4/5.</text>
</comment>
<evidence type="ECO:0000256" key="4">
    <source>
        <dbReference type="ARBA" id="ARBA00022793"/>
    </source>
</evidence>
<accession>A0ABR7XF87</accession>
<dbReference type="GO" id="GO:0004425">
    <property type="term" value="F:indole-3-glycerol-phosphate synthase activity"/>
    <property type="evidence" value="ECO:0007669"/>
    <property type="project" value="UniProtKB-EC"/>
</dbReference>
<evidence type="ECO:0000256" key="5">
    <source>
        <dbReference type="ARBA" id="ARBA00022822"/>
    </source>
</evidence>
<dbReference type="PANTHER" id="PTHR22854:SF2">
    <property type="entry name" value="INDOLE-3-GLYCEROL-PHOSPHATE SYNTHASE"/>
    <property type="match status" value="1"/>
</dbReference>
<keyword evidence="7 8" id="KW-0456">Lyase</keyword>
<sequence>MTILDEIIAHKYKEVAERKALYPVKLLEKSLYFDTPCLSLERYLLRPDKSGIIAEIKRKSPSKGDINPYVSVERTSIGYMQAGASALSILTDGHFFGGKNEDLMTARKYNYCPILRKDFMVDEYQIVEAKSIGADAILLIAAALEPGRLKQLAAFARSFGLEVLLEVHNLEELQQTLCEDVTVVGVNNRNLQTFQTDVALSFDLARHIPEGITKVSESGLRHPQTLLELQEAGYNGFLIGESFMEDGRPERAATEFIRELRQLQEQKSQTVSY</sequence>
<reference evidence="10 11" key="1">
    <citation type="submission" date="2020-09" db="EMBL/GenBank/DDBJ databases">
        <title>Genome sequencing and assembly of Pontibacter sp.</title>
        <authorList>
            <person name="Chhetri G."/>
        </authorList>
    </citation>
    <scope>NUCLEOTIDE SEQUENCE [LARGE SCALE GENOMIC DNA]</scope>
    <source>
        <strain evidence="10 11">JH31</strain>
    </source>
</reference>
<evidence type="ECO:0000256" key="3">
    <source>
        <dbReference type="ARBA" id="ARBA00022605"/>
    </source>
</evidence>
<dbReference type="Proteomes" id="UP000625551">
    <property type="component" value="Unassembled WGS sequence"/>
</dbReference>
<keyword evidence="6 8" id="KW-0057">Aromatic amino acid biosynthesis</keyword>
<keyword evidence="3 8" id="KW-0028">Amino-acid biosynthesis</keyword>
<dbReference type="Pfam" id="PF00218">
    <property type="entry name" value="IGPS"/>
    <property type="match status" value="1"/>
</dbReference>
<dbReference type="InterPro" id="IPR013785">
    <property type="entry name" value="Aldolase_TIM"/>
</dbReference>
<dbReference type="InterPro" id="IPR011060">
    <property type="entry name" value="RibuloseP-bd_barrel"/>
</dbReference>
<dbReference type="InterPro" id="IPR001468">
    <property type="entry name" value="Indole-3-GlycerolPSynthase_CS"/>
</dbReference>
<dbReference type="RefSeq" id="WP_191182194.1">
    <property type="nucleotide sequence ID" value="NZ_JACXAJ010000001.1"/>
</dbReference>
<dbReference type="Gene3D" id="3.20.20.70">
    <property type="entry name" value="Aldolase class I"/>
    <property type="match status" value="1"/>
</dbReference>
<dbReference type="NCBIfam" id="NF001377">
    <property type="entry name" value="PRK00278.2-4"/>
    <property type="match status" value="1"/>
</dbReference>
<dbReference type="EMBL" id="JACXAJ010000001">
    <property type="protein sequence ID" value="MBD1396056.1"/>
    <property type="molecule type" value="Genomic_DNA"/>
</dbReference>
<evidence type="ECO:0000313" key="10">
    <source>
        <dbReference type="EMBL" id="MBD1396056.1"/>
    </source>
</evidence>
<keyword evidence="5 8" id="KW-0822">Tryptophan biosynthesis</keyword>
<evidence type="ECO:0000313" key="11">
    <source>
        <dbReference type="Proteomes" id="UP000625551"/>
    </source>
</evidence>
<dbReference type="InterPro" id="IPR045186">
    <property type="entry name" value="Indole-3-glycerol_P_synth"/>
</dbReference>
<evidence type="ECO:0000256" key="6">
    <source>
        <dbReference type="ARBA" id="ARBA00023141"/>
    </source>
</evidence>
<keyword evidence="4 8" id="KW-0210">Decarboxylase</keyword>
<dbReference type="CDD" id="cd00331">
    <property type="entry name" value="IGPS"/>
    <property type="match status" value="1"/>
</dbReference>
<comment type="catalytic activity">
    <reaction evidence="1 8">
        <text>1-(2-carboxyphenylamino)-1-deoxy-D-ribulose 5-phosphate + H(+) = (1S,2R)-1-C-(indol-3-yl)glycerol 3-phosphate + CO2 + H2O</text>
        <dbReference type="Rhea" id="RHEA:23476"/>
        <dbReference type="ChEBI" id="CHEBI:15377"/>
        <dbReference type="ChEBI" id="CHEBI:15378"/>
        <dbReference type="ChEBI" id="CHEBI:16526"/>
        <dbReference type="ChEBI" id="CHEBI:58613"/>
        <dbReference type="ChEBI" id="CHEBI:58866"/>
        <dbReference type="EC" id="4.1.1.48"/>
    </reaction>
</comment>
<dbReference type="EC" id="4.1.1.48" evidence="8"/>
<gene>
    <name evidence="8 10" type="primary">trpC</name>
    <name evidence="10" type="ORF">H9Q13_02670</name>
</gene>
<evidence type="ECO:0000259" key="9">
    <source>
        <dbReference type="Pfam" id="PF00218"/>
    </source>
</evidence>
<comment type="caution">
    <text evidence="10">The sequence shown here is derived from an EMBL/GenBank/DDBJ whole genome shotgun (WGS) entry which is preliminary data.</text>
</comment>
<dbReference type="PROSITE" id="PS00614">
    <property type="entry name" value="IGPS"/>
    <property type="match status" value="1"/>
</dbReference>
<dbReference type="PANTHER" id="PTHR22854">
    <property type="entry name" value="TRYPTOPHAN BIOSYNTHESIS PROTEIN"/>
    <property type="match status" value="1"/>
</dbReference>
<protein>
    <recommendedName>
        <fullName evidence="8">Indole-3-glycerol phosphate synthase</fullName>
        <shortName evidence="8">IGPS</shortName>
        <ecNumber evidence="8">4.1.1.48</ecNumber>
    </recommendedName>
</protein>
<evidence type="ECO:0000256" key="8">
    <source>
        <dbReference type="HAMAP-Rule" id="MF_00134"/>
    </source>
</evidence>
<evidence type="ECO:0000256" key="7">
    <source>
        <dbReference type="ARBA" id="ARBA00023239"/>
    </source>
</evidence>
<dbReference type="SUPFAM" id="SSF51366">
    <property type="entry name" value="Ribulose-phoshate binding barrel"/>
    <property type="match status" value="1"/>
</dbReference>
<comment type="similarity">
    <text evidence="8">Belongs to the TrpC family.</text>
</comment>
<dbReference type="HAMAP" id="MF_00134_B">
    <property type="entry name" value="IGPS_B"/>
    <property type="match status" value="1"/>
</dbReference>